<evidence type="ECO:0008006" key="2">
    <source>
        <dbReference type="Google" id="ProtNLM"/>
    </source>
</evidence>
<feature type="non-terminal residue" evidence="1">
    <location>
        <position position="293"/>
    </location>
</feature>
<name>X1CAC0_9ZZZZ</name>
<gene>
    <name evidence="1" type="ORF">S01H4_36555</name>
</gene>
<comment type="caution">
    <text evidence="1">The sequence shown here is derived from an EMBL/GenBank/DDBJ whole genome shotgun (WGS) entry which is preliminary data.</text>
</comment>
<dbReference type="Gene3D" id="2.60.120.260">
    <property type="entry name" value="Galactose-binding domain-like"/>
    <property type="match status" value="1"/>
</dbReference>
<accession>X1CAC0</accession>
<dbReference type="AlphaFoldDB" id="X1CAC0"/>
<protein>
    <recommendedName>
        <fullName evidence="2">CBM-cenC domain-containing protein</fullName>
    </recommendedName>
</protein>
<evidence type="ECO:0000313" key="1">
    <source>
        <dbReference type="EMBL" id="GAG93313.1"/>
    </source>
</evidence>
<dbReference type="EMBL" id="BART01019557">
    <property type="protein sequence ID" value="GAG93313.1"/>
    <property type="molecule type" value="Genomic_DNA"/>
</dbReference>
<organism evidence="1">
    <name type="scientific">marine sediment metagenome</name>
    <dbReference type="NCBI Taxonomy" id="412755"/>
    <lineage>
        <taxon>unclassified sequences</taxon>
        <taxon>metagenomes</taxon>
        <taxon>ecological metagenomes</taxon>
    </lineage>
</organism>
<feature type="non-terminal residue" evidence="1">
    <location>
        <position position="1"/>
    </location>
</feature>
<sequence>DIGRTGEKSALISSEEGADASWSARVTIRPYSRYKLTGWIKTENLKATTGRGAQFSIQGTENRSRAITGDNDWTEINLEFDSDSMDSVQINCLYGGWGFATGKAWFDDISLTLLSTTELKPEAIIDASKKGEPISEYIYGQFIEHLGRCIYGGIWAEMLEDRKFWHPVDESFDADAEAGNPYRVIRNSPWRIIGPEGCVKMVKENSYVGEQTPQITLEQAGEAAGIVQSELALIEGKEYVGRVVLAGDSSAAPVKVSLVWGKMLHERDSITINDLSDEYKKFGFEFTAKASTD</sequence>
<proteinExistence type="predicted"/>
<reference evidence="1" key="1">
    <citation type="journal article" date="2014" name="Front. Microbiol.">
        <title>High frequency of phylogenetically diverse reductive dehalogenase-homologous genes in deep subseafloor sedimentary metagenomes.</title>
        <authorList>
            <person name="Kawai M."/>
            <person name="Futagami T."/>
            <person name="Toyoda A."/>
            <person name="Takaki Y."/>
            <person name="Nishi S."/>
            <person name="Hori S."/>
            <person name="Arai W."/>
            <person name="Tsubouchi T."/>
            <person name="Morono Y."/>
            <person name="Uchiyama I."/>
            <person name="Ito T."/>
            <person name="Fujiyama A."/>
            <person name="Inagaki F."/>
            <person name="Takami H."/>
        </authorList>
    </citation>
    <scope>NUCLEOTIDE SEQUENCE</scope>
    <source>
        <strain evidence="1">Expedition CK06-06</strain>
    </source>
</reference>